<reference evidence="1 2" key="1">
    <citation type="journal article" date="2021" name="bioRxiv">
        <title>Chromosome-scale and haplotype-resolved genome assembly of a tetraploid potato cultivar.</title>
        <authorList>
            <person name="Sun H."/>
            <person name="Jiao W.-B."/>
            <person name="Krause K."/>
            <person name="Campoy J.A."/>
            <person name="Goel M."/>
            <person name="Folz-Donahue K."/>
            <person name="Kukat C."/>
            <person name="Huettel B."/>
            <person name="Schneeberger K."/>
        </authorList>
    </citation>
    <scope>NUCLEOTIDE SEQUENCE [LARGE SCALE GENOMIC DNA]</scope>
    <source>
        <strain evidence="1">SolTubOtavaFocal</strain>
        <tissue evidence="1">Leaves</tissue>
    </source>
</reference>
<dbReference type="SUPFAM" id="SSF52047">
    <property type="entry name" value="RNI-like"/>
    <property type="match status" value="1"/>
</dbReference>
<name>A0ABQ7TZT4_SOLTU</name>
<accession>A0ABQ7TZT4</accession>
<evidence type="ECO:0000313" key="1">
    <source>
        <dbReference type="EMBL" id="KAH0740023.1"/>
    </source>
</evidence>
<protein>
    <submittedName>
        <fullName evidence="1">Uncharacterized protein</fullName>
    </submittedName>
</protein>
<proteinExistence type="predicted"/>
<dbReference type="EMBL" id="JAIVGD010000026">
    <property type="protein sequence ID" value="KAH0740023.1"/>
    <property type="molecule type" value="Genomic_DNA"/>
</dbReference>
<comment type="caution">
    <text evidence="1">The sequence shown here is derived from an EMBL/GenBank/DDBJ whole genome shotgun (WGS) entry which is preliminary data.</text>
</comment>
<dbReference type="InterPro" id="IPR032675">
    <property type="entry name" value="LRR_dom_sf"/>
</dbReference>
<dbReference type="Proteomes" id="UP000826656">
    <property type="component" value="Unassembled WGS sequence"/>
</dbReference>
<organism evidence="1 2">
    <name type="scientific">Solanum tuberosum</name>
    <name type="common">Potato</name>
    <dbReference type="NCBI Taxonomy" id="4113"/>
    <lineage>
        <taxon>Eukaryota</taxon>
        <taxon>Viridiplantae</taxon>
        <taxon>Streptophyta</taxon>
        <taxon>Embryophyta</taxon>
        <taxon>Tracheophyta</taxon>
        <taxon>Spermatophyta</taxon>
        <taxon>Magnoliopsida</taxon>
        <taxon>eudicotyledons</taxon>
        <taxon>Gunneridae</taxon>
        <taxon>Pentapetalae</taxon>
        <taxon>asterids</taxon>
        <taxon>lamiids</taxon>
        <taxon>Solanales</taxon>
        <taxon>Solanaceae</taxon>
        <taxon>Solanoideae</taxon>
        <taxon>Solaneae</taxon>
        <taxon>Solanum</taxon>
    </lineage>
</organism>
<gene>
    <name evidence="1" type="ORF">KY290_033066</name>
</gene>
<dbReference type="Gene3D" id="3.80.10.10">
    <property type="entry name" value="Ribonuclease Inhibitor"/>
    <property type="match status" value="1"/>
</dbReference>
<keyword evidence="2" id="KW-1185">Reference proteome</keyword>
<evidence type="ECO:0000313" key="2">
    <source>
        <dbReference type="Proteomes" id="UP000826656"/>
    </source>
</evidence>
<sequence>MDKLTNQRLLNMPTSYLPIGQGFFLKFSSIEIVDMMSCCLGATSFDELSSLHNLTHLFIRVDSSSIFNRDHTWMERLKRFCIEVGDTSNAIPTNKSTKMIIVSHCETFSNGELSGMLQFASHLYLENCGGLRKLVVNKKSTFIGLKSLRIYNCCCDFGAVEEGISGQIDPLPNLEYLSFFWVDHLKSVSDFVGSVPKQLEEITIHQCVL</sequence>